<reference evidence="2" key="1">
    <citation type="submission" date="2022-11" db="EMBL/GenBank/DDBJ databases">
        <authorList>
            <person name="Hyden B.L."/>
            <person name="Feng K."/>
            <person name="Yates T."/>
            <person name="Jawdy S."/>
            <person name="Smart L.B."/>
            <person name="Muchero W."/>
        </authorList>
    </citation>
    <scope>NUCLEOTIDE SEQUENCE</scope>
    <source>
        <tissue evidence="2">Shoot tip</tissue>
    </source>
</reference>
<evidence type="ECO:0000313" key="3">
    <source>
        <dbReference type="Proteomes" id="UP001151532"/>
    </source>
</evidence>
<reference evidence="2" key="2">
    <citation type="journal article" date="2023" name="Int. J. Mol. Sci.">
        <title>De Novo Assembly and Annotation of 11 Diverse Shrub Willow (Salix) Genomes Reveals Novel Gene Organization in Sex-Linked Regions.</title>
        <authorList>
            <person name="Hyden B."/>
            <person name="Feng K."/>
            <person name="Yates T.B."/>
            <person name="Jawdy S."/>
            <person name="Cereghino C."/>
            <person name="Smart L.B."/>
            <person name="Muchero W."/>
        </authorList>
    </citation>
    <scope>NUCLEOTIDE SEQUENCE</scope>
    <source>
        <tissue evidence="2">Shoot tip</tissue>
    </source>
</reference>
<accession>A0A9Q0VUD2</accession>
<feature type="transmembrane region" description="Helical" evidence="1">
    <location>
        <begin position="75"/>
        <end position="92"/>
    </location>
</feature>
<gene>
    <name evidence="2" type="ORF">OIU79_027711</name>
</gene>
<name>A0A9Q0VUD2_SALPP</name>
<dbReference type="Proteomes" id="UP001151532">
    <property type="component" value="Chromosome 16"/>
</dbReference>
<evidence type="ECO:0000313" key="2">
    <source>
        <dbReference type="EMBL" id="KAJ6755149.1"/>
    </source>
</evidence>
<sequence length="93" mass="10857">MEVKYLSVSTLRLSSSDYLVAVSMEEYLMDTSMNKSSHCLWPQYWLWKKQVGIPNLGALFVSSLQIFCLARILQVWNITCMLAVYIYIYIYPS</sequence>
<organism evidence="2 3">
    <name type="scientific">Salix purpurea</name>
    <name type="common">Purple osier willow</name>
    <dbReference type="NCBI Taxonomy" id="77065"/>
    <lineage>
        <taxon>Eukaryota</taxon>
        <taxon>Viridiplantae</taxon>
        <taxon>Streptophyta</taxon>
        <taxon>Embryophyta</taxon>
        <taxon>Tracheophyta</taxon>
        <taxon>Spermatophyta</taxon>
        <taxon>Magnoliopsida</taxon>
        <taxon>eudicotyledons</taxon>
        <taxon>Gunneridae</taxon>
        <taxon>Pentapetalae</taxon>
        <taxon>rosids</taxon>
        <taxon>fabids</taxon>
        <taxon>Malpighiales</taxon>
        <taxon>Salicaceae</taxon>
        <taxon>Saliceae</taxon>
        <taxon>Salix</taxon>
    </lineage>
</organism>
<comment type="caution">
    <text evidence="2">The sequence shown here is derived from an EMBL/GenBank/DDBJ whole genome shotgun (WGS) entry which is preliminary data.</text>
</comment>
<evidence type="ECO:0000256" key="1">
    <source>
        <dbReference type="SAM" id="Phobius"/>
    </source>
</evidence>
<protein>
    <submittedName>
        <fullName evidence="2">Uncharacterized protein</fullName>
    </submittedName>
</protein>
<keyword evidence="1" id="KW-0812">Transmembrane</keyword>
<dbReference type="AlphaFoldDB" id="A0A9Q0VUD2"/>
<dbReference type="EMBL" id="JAPFFK010000007">
    <property type="protein sequence ID" value="KAJ6755149.1"/>
    <property type="molecule type" value="Genomic_DNA"/>
</dbReference>
<keyword evidence="1" id="KW-1133">Transmembrane helix</keyword>
<proteinExistence type="predicted"/>
<keyword evidence="3" id="KW-1185">Reference proteome</keyword>
<keyword evidence="1" id="KW-0472">Membrane</keyword>